<evidence type="ECO:0000313" key="2">
    <source>
        <dbReference type="EMBL" id="AKQ66421.1"/>
    </source>
</evidence>
<feature type="compositionally biased region" description="Basic and acidic residues" evidence="1">
    <location>
        <begin position="47"/>
        <end position="63"/>
    </location>
</feature>
<dbReference type="PATRIC" id="fig|1297742.4.peg.3361"/>
<dbReference type="KEGG" id="mym:A176_003333"/>
<sequence length="111" mass="12372">MRFQRCAKDISLRWRGVTERASRLLAHAGRRAGIGGTDAARRRRLGERHAWQAEGRGAQDESSNHATSSRTACVVWTRARSNRRAPKRSQWLLARSEPTAPILTGGVKNPS</sequence>
<name>A0A0H4WSG6_9BACT</name>
<dbReference type="STRING" id="1297742.A176_003333"/>
<dbReference type="Proteomes" id="UP000009026">
    <property type="component" value="Chromosome"/>
</dbReference>
<reference evidence="2 3" key="1">
    <citation type="journal article" date="2016" name="PLoS ONE">
        <title>Complete Genome Sequence and Comparative Genomics of a Novel Myxobacterium Myxococcus hansupus.</title>
        <authorList>
            <person name="Sharma G."/>
            <person name="Narwani T."/>
            <person name="Subramanian S."/>
        </authorList>
    </citation>
    <scope>NUCLEOTIDE SEQUENCE [LARGE SCALE GENOMIC DNA]</scope>
    <source>
        <strain evidence="3">mixupus</strain>
    </source>
</reference>
<keyword evidence="3" id="KW-1185">Reference proteome</keyword>
<dbReference type="AlphaFoldDB" id="A0A0H4WSG6"/>
<evidence type="ECO:0000313" key="3">
    <source>
        <dbReference type="Proteomes" id="UP000009026"/>
    </source>
</evidence>
<organism evidence="2 3">
    <name type="scientific">Pseudomyxococcus hansupus</name>
    <dbReference type="NCBI Taxonomy" id="1297742"/>
    <lineage>
        <taxon>Bacteria</taxon>
        <taxon>Pseudomonadati</taxon>
        <taxon>Myxococcota</taxon>
        <taxon>Myxococcia</taxon>
        <taxon>Myxococcales</taxon>
        <taxon>Cystobacterineae</taxon>
        <taxon>Myxococcaceae</taxon>
        <taxon>Pseudomyxococcus</taxon>
    </lineage>
</organism>
<evidence type="ECO:0000256" key="1">
    <source>
        <dbReference type="SAM" id="MobiDB-lite"/>
    </source>
</evidence>
<accession>A0A0H4WSG6</accession>
<proteinExistence type="predicted"/>
<feature type="region of interest" description="Disordered" evidence="1">
    <location>
        <begin position="28"/>
        <end position="70"/>
    </location>
</feature>
<dbReference type="EMBL" id="CP012109">
    <property type="protein sequence ID" value="AKQ66421.1"/>
    <property type="molecule type" value="Genomic_DNA"/>
</dbReference>
<gene>
    <name evidence="2" type="ORF">A176_003333</name>
</gene>
<protein>
    <submittedName>
        <fullName evidence="2">Uncharacterized protein</fullName>
    </submittedName>
</protein>
<feature type="region of interest" description="Disordered" evidence="1">
    <location>
        <begin position="86"/>
        <end position="111"/>
    </location>
</feature>